<feature type="transmembrane region" description="Helical" evidence="6">
    <location>
        <begin position="482"/>
        <end position="501"/>
    </location>
</feature>
<dbReference type="GO" id="GO:0010181">
    <property type="term" value="F:FMN binding"/>
    <property type="evidence" value="ECO:0007669"/>
    <property type="project" value="InterPro"/>
</dbReference>
<feature type="domain" description="FMN-binding" evidence="7">
    <location>
        <begin position="162"/>
        <end position="245"/>
    </location>
</feature>
<feature type="transmembrane region" description="Helical" evidence="6">
    <location>
        <begin position="626"/>
        <end position="642"/>
    </location>
</feature>
<evidence type="ECO:0000313" key="8">
    <source>
        <dbReference type="EMBL" id="VAX40877.1"/>
    </source>
</evidence>
<dbReference type="Pfam" id="PF12801">
    <property type="entry name" value="Fer4_5"/>
    <property type="match status" value="2"/>
</dbReference>
<feature type="domain" description="FMN-binding" evidence="7">
    <location>
        <begin position="306"/>
        <end position="406"/>
    </location>
</feature>
<feature type="transmembrane region" description="Helical" evidence="6">
    <location>
        <begin position="538"/>
        <end position="556"/>
    </location>
</feature>
<feature type="transmembrane region" description="Helical" evidence="6">
    <location>
        <begin position="424"/>
        <end position="441"/>
    </location>
</feature>
<dbReference type="GO" id="GO:0005886">
    <property type="term" value="C:plasma membrane"/>
    <property type="evidence" value="ECO:0007669"/>
    <property type="project" value="InterPro"/>
</dbReference>
<feature type="transmembrane region" description="Helical" evidence="6">
    <location>
        <begin position="576"/>
        <end position="598"/>
    </location>
</feature>
<dbReference type="PANTHER" id="PTHR36118:SF1">
    <property type="entry name" value="ION-TRANSLOCATING OXIDOREDUCTASE COMPLEX SUBUNIT G"/>
    <property type="match status" value="1"/>
</dbReference>
<keyword evidence="5" id="KW-0249">Electron transport</keyword>
<evidence type="ECO:0000256" key="2">
    <source>
        <dbReference type="ARBA" id="ARBA00022553"/>
    </source>
</evidence>
<keyword evidence="4" id="KW-0288">FMN</keyword>
<dbReference type="InterPro" id="IPR010209">
    <property type="entry name" value="Ion_transpt_RnfG/RsxG"/>
</dbReference>
<dbReference type="EMBL" id="UOGL01000489">
    <property type="protein sequence ID" value="VAX40877.1"/>
    <property type="molecule type" value="Genomic_DNA"/>
</dbReference>
<keyword evidence="6" id="KW-1133">Transmembrane helix</keyword>
<dbReference type="InterPro" id="IPR007329">
    <property type="entry name" value="FMN-bd"/>
</dbReference>
<evidence type="ECO:0000259" key="7">
    <source>
        <dbReference type="SMART" id="SM00900"/>
    </source>
</evidence>
<keyword evidence="3" id="KW-0285">Flavoprotein</keyword>
<feature type="transmembrane region" description="Helical" evidence="6">
    <location>
        <begin position="453"/>
        <end position="476"/>
    </location>
</feature>
<keyword evidence="6" id="KW-0812">Transmembrane</keyword>
<protein>
    <recommendedName>
        <fullName evidence="7">FMN-binding domain-containing protein</fullName>
    </recommendedName>
</protein>
<evidence type="ECO:0000256" key="3">
    <source>
        <dbReference type="ARBA" id="ARBA00022630"/>
    </source>
</evidence>
<keyword evidence="2" id="KW-0597">Phosphoprotein</keyword>
<dbReference type="Pfam" id="PF04205">
    <property type="entry name" value="FMN_bind"/>
    <property type="match status" value="2"/>
</dbReference>
<keyword evidence="6" id="KW-0472">Membrane</keyword>
<dbReference type="SMART" id="SM00900">
    <property type="entry name" value="FMN_bind"/>
    <property type="match status" value="2"/>
</dbReference>
<proteinExistence type="predicted"/>
<accession>A0A3B1E885</accession>
<gene>
    <name evidence="8" type="ORF">MNBD_PLANCTO02-2998</name>
</gene>
<organism evidence="8">
    <name type="scientific">hydrothermal vent metagenome</name>
    <dbReference type="NCBI Taxonomy" id="652676"/>
    <lineage>
        <taxon>unclassified sequences</taxon>
        <taxon>metagenomes</taxon>
        <taxon>ecological metagenomes</taxon>
    </lineage>
</organism>
<name>A0A3B1E885_9ZZZZ</name>
<evidence type="ECO:0000256" key="6">
    <source>
        <dbReference type="SAM" id="Phobius"/>
    </source>
</evidence>
<reference evidence="8" key="1">
    <citation type="submission" date="2018-06" db="EMBL/GenBank/DDBJ databases">
        <authorList>
            <person name="Zhirakovskaya E."/>
        </authorList>
    </citation>
    <scope>NUCLEOTIDE SEQUENCE</scope>
</reference>
<dbReference type="GO" id="GO:0022900">
    <property type="term" value="P:electron transport chain"/>
    <property type="evidence" value="ECO:0007669"/>
    <property type="project" value="InterPro"/>
</dbReference>
<sequence>MLYYSSLPDTLSSNNTNEFPQHGWFVSHFQNIFDHWFIIIKMIMIFEVSNTMIDLPVISTKPTPGVPVRFARLKQWGLHLYRVAVLLVILWLIREHHLWQRAQQSRNFETALNVSEVKDFFPTAAKLTYFNPTHGGRYVANNKGELLGYVLQTSPEADSIIGYSGPTNLLIALDINDTVLGIKILSSADTPEHVQQIKEDSRFLKMFNRQTLKTIASQTKIDAVSGATLTSRAIAESVIFRLAGKQRPSYKFPDPVTLAQVSVFFAQAAKLEPSSLQFGLLAVRDETGKLLGQVMRTSPAADEKNGYQGPIDLLVALGTDGKVLGMSILKSYETEKYIETIKKDTFFMERFNGMTLSELAIFDETDEANNKKRKEKNIELEIEGTSGATMTSMTMAEGIFSSANQILKLKRPEKRTIKIQNRDIGILIIIMLAILISTTRLRGNQWVRILFQILLVVYVGFINADFVSQALLVGWVKSGVPWEVTPGLVLLVAASLALPLISRNQLYCNHICPFGAAQQLLVRLPFCKRSFPKLLSQLLKLIPGLLLCAILILLFLSPTFSLTSLEPFHAFLFQNAGYATLVIAITGLAISLFVPMAYCRYGCPTGFFLDYIRLSGERDKFNRRDGFALLMLAIAIGLWWGMQG</sequence>
<dbReference type="PANTHER" id="PTHR36118">
    <property type="entry name" value="ION-TRANSLOCATING OXIDOREDUCTASE COMPLEX SUBUNIT G"/>
    <property type="match status" value="1"/>
</dbReference>
<dbReference type="InterPro" id="IPR017896">
    <property type="entry name" value="4Fe4S_Fe-S-bd"/>
</dbReference>
<evidence type="ECO:0000256" key="4">
    <source>
        <dbReference type="ARBA" id="ARBA00022643"/>
    </source>
</evidence>
<keyword evidence="1" id="KW-0813">Transport</keyword>
<evidence type="ECO:0000256" key="1">
    <source>
        <dbReference type="ARBA" id="ARBA00022448"/>
    </source>
</evidence>
<dbReference type="GO" id="GO:0009055">
    <property type="term" value="F:electron transfer activity"/>
    <property type="evidence" value="ECO:0007669"/>
    <property type="project" value="InterPro"/>
</dbReference>
<dbReference type="AlphaFoldDB" id="A0A3B1E885"/>
<evidence type="ECO:0000256" key="5">
    <source>
        <dbReference type="ARBA" id="ARBA00022982"/>
    </source>
</evidence>